<evidence type="ECO:0000256" key="1">
    <source>
        <dbReference type="SAM" id="Phobius"/>
    </source>
</evidence>
<evidence type="ECO:0000313" key="3">
    <source>
        <dbReference type="EMBL" id="SPE06683.1"/>
    </source>
</evidence>
<dbReference type="EMBL" id="OKQR01000001">
    <property type="protein sequence ID" value="SPD91458.1"/>
    <property type="molecule type" value="Genomic_DNA"/>
</dbReference>
<proteinExistence type="predicted"/>
<keyword evidence="1" id="KW-0812">Transmembrane</keyword>
<feature type="transmembrane region" description="Helical" evidence="1">
    <location>
        <begin position="139"/>
        <end position="160"/>
    </location>
</feature>
<dbReference type="EMBL" id="OKQU01000001">
    <property type="protein sequence ID" value="SPE06683.1"/>
    <property type="molecule type" value="Genomic_DNA"/>
</dbReference>
<feature type="transmembrane region" description="Helical" evidence="1">
    <location>
        <begin position="172"/>
        <end position="192"/>
    </location>
</feature>
<evidence type="ECO:0000313" key="4">
    <source>
        <dbReference type="Proteomes" id="UP000237923"/>
    </source>
</evidence>
<reference evidence="2 5" key="2">
    <citation type="submission" date="2018-02" db="EMBL/GenBank/DDBJ databases">
        <authorList>
            <person name="Rodrigo-Torres L."/>
            <person name="Arahal R. D."/>
            <person name="Lucena T."/>
        </authorList>
    </citation>
    <scope>NUCLEOTIDE SEQUENCE [LARGE SCALE GENOMIC DNA]</scope>
    <source>
        <strain evidence="2 5">CECT 8486</strain>
    </source>
</reference>
<dbReference type="RefSeq" id="WP_105299563.1">
    <property type="nucleotide sequence ID" value="NZ_OKQR01000001.1"/>
</dbReference>
<dbReference type="AlphaFoldDB" id="A0A2N9K7X6"/>
<keyword evidence="5" id="KW-1185">Reference proteome</keyword>
<organism evidence="3 4">
    <name type="scientific">Leuconostoc suionicum</name>
    <dbReference type="NCBI Taxonomy" id="1511761"/>
    <lineage>
        <taxon>Bacteria</taxon>
        <taxon>Bacillati</taxon>
        <taxon>Bacillota</taxon>
        <taxon>Bacilli</taxon>
        <taxon>Lactobacillales</taxon>
        <taxon>Lactobacillaceae</taxon>
        <taxon>Leuconostoc</taxon>
    </lineage>
</organism>
<evidence type="ECO:0000313" key="5">
    <source>
        <dbReference type="Proteomes" id="UP000239237"/>
    </source>
</evidence>
<dbReference type="Proteomes" id="UP000239237">
    <property type="component" value="Unassembled WGS sequence"/>
</dbReference>
<keyword evidence="1" id="KW-0472">Membrane</keyword>
<feature type="transmembrane region" description="Helical" evidence="1">
    <location>
        <begin position="12"/>
        <end position="32"/>
    </location>
</feature>
<accession>A0A2N9K7X6</accession>
<sequence length="284" mass="33993">MNLYLFMVQIFIYVNTIIQIVVIIFEAIYLLLDRLSFRWSMHLDYFWLTREIEETKTKIEKKLQKEKKIDAEQKNLDMWIQCREEQSKEYKVPLTGIKKYAYMVVANFFIFINKLNFFLPIKKKIIKKYQRIPKSIKMIFFFTNIYLQAEASWCLIYLATYKKIQFPFDLDVSYLPFMLIVFVILNSINTSFRLSEFRKKNTSIETKYFFNKALVLFEAGLPLLTVSSLIGTVIGFSHHNLQYSLLQFFMLIYSPLIPLIFSLKFSLIEKEKDTTSETLTKRLN</sequence>
<gene>
    <name evidence="2" type="ORF">LES8486_00438</name>
    <name evidence="3" type="ORF">LES9216_00585</name>
</gene>
<name>A0A2N9K7X6_9LACO</name>
<feature type="transmembrane region" description="Helical" evidence="1">
    <location>
        <begin position="100"/>
        <end position="119"/>
    </location>
</feature>
<reference evidence="3 4" key="1">
    <citation type="submission" date="2018-02" db="EMBL/GenBank/DDBJ databases">
        <authorList>
            <person name="Cohen D.B."/>
            <person name="Kent A.D."/>
        </authorList>
    </citation>
    <scope>NUCLEOTIDE SEQUENCE [LARGE SCALE GENOMIC DNA]</scope>
    <source>
        <strain evidence="3 4">CECT 9216</strain>
    </source>
</reference>
<dbReference type="Proteomes" id="UP000237923">
    <property type="component" value="Unassembled WGS sequence"/>
</dbReference>
<feature type="transmembrane region" description="Helical" evidence="1">
    <location>
        <begin position="243"/>
        <end position="263"/>
    </location>
</feature>
<keyword evidence="1" id="KW-1133">Transmembrane helix</keyword>
<evidence type="ECO:0000313" key="2">
    <source>
        <dbReference type="EMBL" id="SPD91458.1"/>
    </source>
</evidence>
<protein>
    <submittedName>
        <fullName evidence="3">Uncharacterized protein</fullName>
    </submittedName>
</protein>
<feature type="transmembrane region" description="Helical" evidence="1">
    <location>
        <begin position="213"/>
        <end position="237"/>
    </location>
</feature>